<dbReference type="Proteomes" id="UP001066276">
    <property type="component" value="Chromosome 4_2"/>
</dbReference>
<evidence type="ECO:0000313" key="2">
    <source>
        <dbReference type="Proteomes" id="UP001066276"/>
    </source>
</evidence>
<proteinExistence type="predicted"/>
<gene>
    <name evidence="1" type="ORF">NDU88_006197</name>
</gene>
<accession>A0AAV7SP22</accession>
<keyword evidence="2" id="KW-1185">Reference proteome</keyword>
<protein>
    <submittedName>
        <fullName evidence="1">Uncharacterized protein</fullName>
    </submittedName>
</protein>
<evidence type="ECO:0000313" key="1">
    <source>
        <dbReference type="EMBL" id="KAJ1165780.1"/>
    </source>
</evidence>
<dbReference type="EMBL" id="JANPWB010000008">
    <property type="protein sequence ID" value="KAJ1165780.1"/>
    <property type="molecule type" value="Genomic_DNA"/>
</dbReference>
<organism evidence="1 2">
    <name type="scientific">Pleurodeles waltl</name>
    <name type="common">Iberian ribbed newt</name>
    <dbReference type="NCBI Taxonomy" id="8319"/>
    <lineage>
        <taxon>Eukaryota</taxon>
        <taxon>Metazoa</taxon>
        <taxon>Chordata</taxon>
        <taxon>Craniata</taxon>
        <taxon>Vertebrata</taxon>
        <taxon>Euteleostomi</taxon>
        <taxon>Amphibia</taxon>
        <taxon>Batrachia</taxon>
        <taxon>Caudata</taxon>
        <taxon>Salamandroidea</taxon>
        <taxon>Salamandridae</taxon>
        <taxon>Pleurodelinae</taxon>
        <taxon>Pleurodeles</taxon>
    </lineage>
</organism>
<sequence>MSRAPRPDGVGAIPQKMGKVGRRKDIEQKVNAIVVDSLIVDCGIIVGIVIGIRVDQLIYSVDSKWDCTGKDCAIDWILVGDGNLRTGIGVSFVDGRLKIFVVTIVVDDSGEEEKIIGDEALVNINISIVVTVDAVIDKEVVLEAFFNDFVINRLEDLVDAIIVCQLHRIRVDKLSFSFAVNEKAPVRTVQLTGQSTAQQALGVDDERVNDEDTIDKVLD</sequence>
<name>A0AAV7SP22_PLEWA</name>
<comment type="caution">
    <text evidence="1">The sequence shown here is derived from an EMBL/GenBank/DDBJ whole genome shotgun (WGS) entry which is preliminary data.</text>
</comment>
<reference evidence="1" key="1">
    <citation type="journal article" date="2022" name="bioRxiv">
        <title>Sequencing and chromosome-scale assembly of the giantPleurodeles waltlgenome.</title>
        <authorList>
            <person name="Brown T."/>
            <person name="Elewa A."/>
            <person name="Iarovenko S."/>
            <person name="Subramanian E."/>
            <person name="Araus A.J."/>
            <person name="Petzold A."/>
            <person name="Susuki M."/>
            <person name="Suzuki K.-i.T."/>
            <person name="Hayashi T."/>
            <person name="Toyoda A."/>
            <person name="Oliveira C."/>
            <person name="Osipova E."/>
            <person name="Leigh N.D."/>
            <person name="Simon A."/>
            <person name="Yun M.H."/>
        </authorList>
    </citation>
    <scope>NUCLEOTIDE SEQUENCE</scope>
    <source>
        <strain evidence="1">20211129_DDA</strain>
        <tissue evidence="1">Liver</tissue>
    </source>
</reference>
<dbReference type="AlphaFoldDB" id="A0AAV7SP22"/>